<keyword evidence="2" id="KW-0479">Metal-binding</keyword>
<evidence type="ECO:0000256" key="1">
    <source>
        <dbReference type="ARBA" id="ARBA00022670"/>
    </source>
</evidence>
<dbReference type="Pfam" id="PF00413">
    <property type="entry name" value="Peptidase_M10"/>
    <property type="match status" value="1"/>
</dbReference>
<dbReference type="InterPro" id="IPR006026">
    <property type="entry name" value="Peptidase_Metallo"/>
</dbReference>
<gene>
    <name evidence="6" type="ORF">SAMN05660690_3481</name>
</gene>
<dbReference type="GO" id="GO:0004222">
    <property type="term" value="F:metalloendopeptidase activity"/>
    <property type="evidence" value="ECO:0007669"/>
    <property type="project" value="InterPro"/>
</dbReference>
<protein>
    <submittedName>
        <fullName evidence="6">Matrixin</fullName>
    </submittedName>
</protein>
<dbReference type="SUPFAM" id="SSF55486">
    <property type="entry name" value="Metalloproteases ('zincins'), catalytic domain"/>
    <property type="match status" value="1"/>
</dbReference>
<keyword evidence="7" id="KW-1185">Reference proteome</keyword>
<name>A0A1G6S7H9_9ACTN</name>
<dbReference type="EMBL" id="FMZF01000005">
    <property type="protein sequence ID" value="SDD12779.1"/>
    <property type="molecule type" value="Genomic_DNA"/>
</dbReference>
<dbReference type="GO" id="GO:0031012">
    <property type="term" value="C:extracellular matrix"/>
    <property type="evidence" value="ECO:0007669"/>
    <property type="project" value="InterPro"/>
</dbReference>
<evidence type="ECO:0000256" key="3">
    <source>
        <dbReference type="ARBA" id="ARBA00022801"/>
    </source>
</evidence>
<organism evidence="6 7">
    <name type="scientific">Geodermatophilus telluris</name>
    <dbReference type="NCBI Taxonomy" id="1190417"/>
    <lineage>
        <taxon>Bacteria</taxon>
        <taxon>Bacillati</taxon>
        <taxon>Actinomycetota</taxon>
        <taxon>Actinomycetes</taxon>
        <taxon>Geodermatophilales</taxon>
        <taxon>Geodermatophilaceae</taxon>
        <taxon>Geodermatophilus</taxon>
    </lineage>
</organism>
<evidence type="ECO:0000256" key="4">
    <source>
        <dbReference type="ARBA" id="ARBA00022833"/>
    </source>
</evidence>
<sequence length="372" mass="42049">MNAIANGGEGLPLRYCAVQPQRPRVLDGTISSSRERAILLGEGLWVNHTVLHYYFFDGEDAGSEVVDDAGQVQWVTWVGDKRQCDVVRQAFEQWKNLGLGLEFTEVPERSEAEIRIGFMAGDGSWSFVGRTRVLQEPQTARTMNFGWDLTADAHGRTTALHEIGHTLGMPHEHQNPFAGIEWDEPAVYTYFAGPPNEWDREKTYHNVLRKLEPRWVTGSHWDPDSVMQYSFPPRLIRKPEAYYDAGLRPPGTISPVDRQFAMSWYPAGKAALPTLQPFVSVGHSLTPGAQVDFEIRPDATQRRIISTFGATDTVMVLFEEVDGELRYVAGDDDSGEERNSRITTQLFRGRRYVVRIRLYHAGASGDLAVMYW</sequence>
<dbReference type="InterPro" id="IPR024079">
    <property type="entry name" value="MetalloPept_cat_dom_sf"/>
</dbReference>
<feature type="domain" description="Peptidase metallopeptidase" evidence="5">
    <location>
        <begin position="41"/>
        <end position="207"/>
    </location>
</feature>
<dbReference type="STRING" id="1190417.SAMN05660690_3481"/>
<reference evidence="7" key="1">
    <citation type="submission" date="2016-10" db="EMBL/GenBank/DDBJ databases">
        <authorList>
            <person name="Varghese N."/>
            <person name="Submissions S."/>
        </authorList>
    </citation>
    <scope>NUCLEOTIDE SEQUENCE [LARGE SCALE GENOMIC DNA]</scope>
    <source>
        <strain evidence="7">DSM 45421</strain>
    </source>
</reference>
<dbReference type="SMART" id="SM00235">
    <property type="entry name" value="ZnMc"/>
    <property type="match status" value="1"/>
</dbReference>
<evidence type="ECO:0000256" key="2">
    <source>
        <dbReference type="ARBA" id="ARBA00022723"/>
    </source>
</evidence>
<keyword evidence="4" id="KW-0862">Zinc</keyword>
<dbReference type="Proteomes" id="UP000199416">
    <property type="component" value="Unassembled WGS sequence"/>
</dbReference>
<dbReference type="GO" id="GO:0008270">
    <property type="term" value="F:zinc ion binding"/>
    <property type="evidence" value="ECO:0007669"/>
    <property type="project" value="InterPro"/>
</dbReference>
<dbReference type="GO" id="GO:0006508">
    <property type="term" value="P:proteolysis"/>
    <property type="evidence" value="ECO:0007669"/>
    <property type="project" value="UniProtKB-KW"/>
</dbReference>
<keyword evidence="3" id="KW-0378">Hydrolase</keyword>
<evidence type="ECO:0000259" key="5">
    <source>
        <dbReference type="SMART" id="SM00235"/>
    </source>
</evidence>
<dbReference type="AlphaFoldDB" id="A0A1G6S7H9"/>
<dbReference type="RefSeq" id="WP_175471793.1">
    <property type="nucleotide sequence ID" value="NZ_FMZF01000005.1"/>
</dbReference>
<accession>A0A1G6S7H9</accession>
<evidence type="ECO:0000313" key="6">
    <source>
        <dbReference type="EMBL" id="SDD12779.1"/>
    </source>
</evidence>
<dbReference type="Gene3D" id="3.40.390.10">
    <property type="entry name" value="Collagenase (Catalytic Domain)"/>
    <property type="match status" value="1"/>
</dbReference>
<proteinExistence type="predicted"/>
<evidence type="ECO:0000313" key="7">
    <source>
        <dbReference type="Proteomes" id="UP000199416"/>
    </source>
</evidence>
<keyword evidence="1" id="KW-0645">Protease</keyword>
<dbReference type="InterPro" id="IPR001818">
    <property type="entry name" value="Pept_M10_metallopeptidase"/>
</dbReference>